<dbReference type="InterPro" id="IPR022653">
    <property type="entry name" value="De-COase2_pyr-phos_BS"/>
</dbReference>
<evidence type="ECO:0000256" key="8">
    <source>
        <dbReference type="PIRSR" id="PIRSR600183-50"/>
    </source>
</evidence>
<feature type="region of interest" description="Disordered" evidence="10">
    <location>
        <begin position="461"/>
        <end position="487"/>
    </location>
</feature>
<evidence type="ECO:0000313" key="12">
    <source>
        <dbReference type="EMBL" id="PSK81598.1"/>
    </source>
</evidence>
<dbReference type="PANTHER" id="PTHR43727">
    <property type="entry name" value="DIAMINOPIMELATE DECARBOXYLASE"/>
    <property type="match status" value="1"/>
</dbReference>
<comment type="catalytic activity">
    <reaction evidence="6 9">
        <text>meso-2,6-diaminopimelate + H(+) = L-lysine + CO2</text>
        <dbReference type="Rhea" id="RHEA:15101"/>
        <dbReference type="ChEBI" id="CHEBI:15378"/>
        <dbReference type="ChEBI" id="CHEBI:16526"/>
        <dbReference type="ChEBI" id="CHEBI:32551"/>
        <dbReference type="ChEBI" id="CHEBI:57791"/>
        <dbReference type="EC" id="4.1.1.20"/>
    </reaction>
</comment>
<comment type="cofactor">
    <cofactor evidence="1 6 8 9">
        <name>pyridoxal 5'-phosphate</name>
        <dbReference type="ChEBI" id="CHEBI:597326"/>
    </cofactor>
</comment>
<feature type="binding site" evidence="6">
    <location>
        <position position="423"/>
    </location>
    <ligand>
        <name>substrate</name>
    </ligand>
</feature>
<dbReference type="EC" id="4.1.1.20" evidence="6 7"/>
<keyword evidence="6" id="KW-0028">Amino-acid biosynthesis</keyword>
<dbReference type="InterPro" id="IPR029066">
    <property type="entry name" value="PLP-binding_barrel"/>
</dbReference>
<evidence type="ECO:0000313" key="13">
    <source>
        <dbReference type="Proteomes" id="UP000240542"/>
    </source>
</evidence>
<dbReference type="Proteomes" id="UP000240542">
    <property type="component" value="Unassembled WGS sequence"/>
</dbReference>
<dbReference type="HAMAP" id="MF_02120">
    <property type="entry name" value="LysA"/>
    <property type="match status" value="1"/>
</dbReference>
<evidence type="ECO:0000256" key="2">
    <source>
        <dbReference type="ARBA" id="ARBA00022793"/>
    </source>
</evidence>
<dbReference type="GO" id="GO:0030170">
    <property type="term" value="F:pyridoxal phosphate binding"/>
    <property type="evidence" value="ECO:0007669"/>
    <property type="project" value="UniProtKB-UniRule"/>
</dbReference>
<feature type="compositionally biased region" description="Low complexity" evidence="10">
    <location>
        <begin position="24"/>
        <end position="33"/>
    </location>
</feature>
<dbReference type="InterPro" id="IPR000183">
    <property type="entry name" value="Orn/DAP/Arg_de-COase"/>
</dbReference>
<dbReference type="InterPro" id="IPR022644">
    <property type="entry name" value="De-COase2_N"/>
</dbReference>
<dbReference type="GO" id="GO:0008836">
    <property type="term" value="F:diaminopimelate decarboxylase activity"/>
    <property type="evidence" value="ECO:0007669"/>
    <property type="project" value="UniProtKB-UniRule"/>
</dbReference>
<dbReference type="UniPathway" id="UPA00034">
    <property type="reaction ID" value="UER00027"/>
</dbReference>
<evidence type="ECO:0000256" key="9">
    <source>
        <dbReference type="RuleBase" id="RU003738"/>
    </source>
</evidence>
<comment type="subunit">
    <text evidence="6">Homodimer.</text>
</comment>
<feature type="binding site" evidence="6">
    <location>
        <position position="362"/>
    </location>
    <ligand>
        <name>substrate</name>
    </ligand>
</feature>
<dbReference type="AlphaFoldDB" id="A0A2P8C9F7"/>
<feature type="binding site" evidence="6">
    <location>
        <position position="366"/>
    </location>
    <ligand>
        <name>substrate</name>
    </ligand>
</feature>
<dbReference type="Gene3D" id="3.20.20.10">
    <property type="entry name" value="Alanine racemase"/>
    <property type="match status" value="1"/>
</dbReference>
<dbReference type="Pfam" id="PF02784">
    <property type="entry name" value="Orn_Arg_deC_N"/>
    <property type="match status" value="1"/>
</dbReference>
<feature type="active site" description="Proton donor" evidence="8">
    <location>
        <position position="393"/>
    </location>
</feature>
<sequence length="487" mass="51697">MMHLAGPLIPQPDDAEPKEPTEPAEPSKAAETAIDAPPPWPDRTVWTSDGDLQIDGASTAAAAHTYGTPLILVSERHVRDRCRAYRAAFPGTEVAYAAKAFLCTAMARWVHEEGLSLDLCSGGELAVATAVGFPAERLLLHGNAKPPRELAAARSAGVDRVVIDSMCEVNRLAVLAKRRSPQRVLLRITPGIRARTHKAIATGGEDQKFGLSIATGEAAAVAERILHRPELTLAGVHCHIGSQIATTGPFLAAARRAVAFLSELRDRFGVTLGELDLGGGHAVATVRGGTALDPALLGARLLTTVRAECADRDLPMPRLTVEPGRAIVGNAGVTVYRVLAVKSRPGRGRFIAVDGGMSDNPRPALYGARHEIALVGRTTKAPPRPATVVGRHCEAGDVLAHRADLPDDVHPGDLLAVACTGAYTHAMASTYNMVGRPPIAAIASGRARLLVRRETEADLLARDMAHDKDRDMTGDMPSDMPRDVDQR</sequence>
<dbReference type="PRINTS" id="PR01179">
    <property type="entry name" value="ODADCRBXLASE"/>
</dbReference>
<dbReference type="PANTHER" id="PTHR43727:SF2">
    <property type="entry name" value="GROUP IV DECARBOXYLASE"/>
    <property type="match status" value="1"/>
</dbReference>
<feature type="modified residue" description="N6-(pyridoxal phosphate)lysine" evidence="6 8">
    <location>
        <position position="99"/>
    </location>
</feature>
<protein>
    <recommendedName>
        <fullName evidence="6 7">Diaminopimelate decarboxylase</fullName>
        <shortName evidence="6">DAP decarboxylase</shortName>
        <shortName evidence="6">DAPDC</shortName>
        <ecNumber evidence="6 7">4.1.1.20</ecNumber>
    </recommendedName>
</protein>
<dbReference type="InterPro" id="IPR009006">
    <property type="entry name" value="Ala_racemase/Decarboxylase_C"/>
</dbReference>
<organism evidence="12 13">
    <name type="scientific">Murinocardiopsis flavida</name>
    <dbReference type="NCBI Taxonomy" id="645275"/>
    <lineage>
        <taxon>Bacteria</taxon>
        <taxon>Bacillati</taxon>
        <taxon>Actinomycetota</taxon>
        <taxon>Actinomycetes</taxon>
        <taxon>Streptosporangiales</taxon>
        <taxon>Nocardiopsidaceae</taxon>
        <taxon>Murinocardiopsis</taxon>
    </lineage>
</organism>
<evidence type="ECO:0000256" key="7">
    <source>
        <dbReference type="NCBIfam" id="TIGR01048"/>
    </source>
</evidence>
<feature type="binding site" evidence="6">
    <location>
        <begin position="322"/>
        <end position="325"/>
    </location>
    <ligand>
        <name>pyridoxal 5'-phosphate</name>
        <dbReference type="ChEBI" id="CHEBI:597326"/>
    </ligand>
</feature>
<evidence type="ECO:0000256" key="5">
    <source>
        <dbReference type="ARBA" id="ARBA00023239"/>
    </source>
</evidence>
<feature type="domain" description="Orn/DAP/Arg decarboxylase 2 N-terminal" evidence="11">
    <location>
        <begin position="76"/>
        <end position="328"/>
    </location>
</feature>
<keyword evidence="13" id="KW-1185">Reference proteome</keyword>
<evidence type="ECO:0000256" key="10">
    <source>
        <dbReference type="SAM" id="MobiDB-lite"/>
    </source>
</evidence>
<gene>
    <name evidence="6" type="primary">lysA</name>
    <name evidence="12" type="ORF">CLV63_14610</name>
</gene>
<feature type="binding site" evidence="6">
    <location>
        <position position="423"/>
    </location>
    <ligand>
        <name>pyridoxal 5'-phosphate</name>
        <dbReference type="ChEBI" id="CHEBI:597326"/>
    </ligand>
</feature>
<dbReference type="SUPFAM" id="SSF51419">
    <property type="entry name" value="PLP-binding barrel"/>
    <property type="match status" value="1"/>
</dbReference>
<name>A0A2P8C9F7_9ACTN</name>
<dbReference type="RefSeq" id="WP_211301590.1">
    <property type="nucleotide sequence ID" value="NZ_PYGA01000046.1"/>
</dbReference>
<evidence type="ECO:0000256" key="4">
    <source>
        <dbReference type="ARBA" id="ARBA00023154"/>
    </source>
</evidence>
<feature type="compositionally biased region" description="Basic and acidic residues" evidence="10">
    <location>
        <begin position="461"/>
        <end position="473"/>
    </location>
</feature>
<comment type="similarity">
    <text evidence="6">Belongs to the Orn/Lys/Arg decarboxylase class-II family. LysA subfamily.</text>
</comment>
<comment type="function">
    <text evidence="6">Specifically catalyzes the decarboxylation of meso-diaminopimelate (meso-DAP) to L-lysine.</text>
</comment>
<evidence type="ECO:0000256" key="1">
    <source>
        <dbReference type="ARBA" id="ARBA00001933"/>
    </source>
</evidence>
<keyword evidence="3 6" id="KW-0663">Pyridoxal phosphate</keyword>
<dbReference type="PRINTS" id="PR01181">
    <property type="entry name" value="DAPDCRBXLASE"/>
</dbReference>
<comment type="pathway">
    <text evidence="6 9">Amino-acid biosynthesis; L-lysine biosynthesis via DAP pathway; L-lysine from DL-2,6-diaminopimelate: step 1/1.</text>
</comment>
<dbReference type="NCBIfam" id="TIGR01048">
    <property type="entry name" value="lysA"/>
    <property type="match status" value="1"/>
</dbReference>
<feature type="region of interest" description="Disordered" evidence="10">
    <location>
        <begin position="1"/>
        <end position="40"/>
    </location>
</feature>
<keyword evidence="4 6" id="KW-0457">Lysine biosynthesis</keyword>
<dbReference type="FunFam" id="3.20.20.10:FF:000003">
    <property type="entry name" value="Diaminopimelate decarboxylase"/>
    <property type="match status" value="1"/>
</dbReference>
<evidence type="ECO:0000256" key="3">
    <source>
        <dbReference type="ARBA" id="ARBA00022898"/>
    </source>
</evidence>
<keyword evidence="5 6" id="KW-0456">Lyase</keyword>
<keyword evidence="2 6" id="KW-0210">Decarboxylase</keyword>
<dbReference type="SUPFAM" id="SSF50621">
    <property type="entry name" value="Alanine racemase C-terminal domain-like"/>
    <property type="match status" value="1"/>
</dbReference>
<dbReference type="CDD" id="cd06828">
    <property type="entry name" value="PLPDE_III_DapDC"/>
    <property type="match status" value="1"/>
</dbReference>
<dbReference type="GO" id="GO:0009089">
    <property type="term" value="P:lysine biosynthetic process via diaminopimelate"/>
    <property type="evidence" value="ECO:0007669"/>
    <property type="project" value="UniProtKB-UniRule"/>
</dbReference>
<dbReference type="InterPro" id="IPR002986">
    <property type="entry name" value="DAP_deCOOHase_LysA"/>
</dbReference>
<accession>A0A2P8C9F7</accession>
<feature type="binding site" evidence="6">
    <location>
        <position position="280"/>
    </location>
    <ligand>
        <name>pyridoxal 5'-phosphate</name>
        <dbReference type="ChEBI" id="CHEBI:597326"/>
    </ligand>
</feature>
<feature type="binding site" evidence="6">
    <location>
        <position position="394"/>
    </location>
    <ligand>
        <name>substrate</name>
    </ligand>
</feature>
<reference evidence="12 13" key="1">
    <citation type="submission" date="2018-03" db="EMBL/GenBank/DDBJ databases">
        <title>Genomic Encyclopedia of Archaeal and Bacterial Type Strains, Phase II (KMG-II): from individual species to whole genera.</title>
        <authorList>
            <person name="Goeker M."/>
        </authorList>
    </citation>
    <scope>NUCLEOTIDE SEQUENCE [LARGE SCALE GENOMIC DNA]</scope>
    <source>
        <strain evidence="12 13">DSM 45312</strain>
    </source>
</reference>
<dbReference type="PROSITE" id="PS00878">
    <property type="entry name" value="ODR_DC_2_1"/>
    <property type="match status" value="1"/>
</dbReference>
<comment type="caution">
    <text evidence="12">The sequence shown here is derived from an EMBL/GenBank/DDBJ whole genome shotgun (WGS) entry which is preliminary data.</text>
</comment>
<proteinExistence type="inferred from homology"/>
<evidence type="ECO:0000259" key="11">
    <source>
        <dbReference type="Pfam" id="PF02784"/>
    </source>
</evidence>
<evidence type="ECO:0000256" key="6">
    <source>
        <dbReference type="HAMAP-Rule" id="MF_02120"/>
    </source>
</evidence>
<dbReference type="Gene3D" id="2.40.37.10">
    <property type="entry name" value="Lyase, Ornithine Decarboxylase, Chain A, domain 1"/>
    <property type="match status" value="1"/>
</dbReference>
<dbReference type="EMBL" id="PYGA01000046">
    <property type="protein sequence ID" value="PSK81598.1"/>
    <property type="molecule type" value="Genomic_DNA"/>
</dbReference>
<feature type="binding site" evidence="6">
    <location>
        <position position="325"/>
    </location>
    <ligand>
        <name>substrate</name>
    </ligand>
</feature>